<sequence length="42" mass="4642">MTCKGAKTRKSGPDQIALRDNTDKMFAQVSAHHRITRAKSGK</sequence>
<dbReference type="Proteomes" id="UP000556869">
    <property type="component" value="Unassembled WGS sequence"/>
</dbReference>
<feature type="compositionally biased region" description="Basic residues" evidence="1">
    <location>
        <begin position="1"/>
        <end position="10"/>
    </location>
</feature>
<evidence type="ECO:0000313" key="2">
    <source>
        <dbReference type="EMBL" id="NJB75733.1"/>
    </source>
</evidence>
<proteinExistence type="predicted"/>
<accession>A0ABX0X2J8</accession>
<feature type="region of interest" description="Disordered" evidence="1">
    <location>
        <begin position="1"/>
        <end position="21"/>
    </location>
</feature>
<evidence type="ECO:0000256" key="1">
    <source>
        <dbReference type="SAM" id="MobiDB-lite"/>
    </source>
</evidence>
<evidence type="ECO:0000313" key="3">
    <source>
        <dbReference type="Proteomes" id="UP000556869"/>
    </source>
</evidence>
<keyword evidence="3" id="KW-1185">Reference proteome</keyword>
<comment type="caution">
    <text evidence="2">The sequence shown here is derived from an EMBL/GenBank/DDBJ whole genome shotgun (WGS) entry which is preliminary data.</text>
</comment>
<dbReference type="EMBL" id="JAATJD010000003">
    <property type="protein sequence ID" value="NJB75733.1"/>
    <property type="molecule type" value="Genomic_DNA"/>
</dbReference>
<protein>
    <submittedName>
        <fullName evidence="2">Uncharacterized protein</fullName>
    </submittedName>
</protein>
<reference evidence="2 3" key="1">
    <citation type="submission" date="2020-03" db="EMBL/GenBank/DDBJ databases">
        <title>Genomic Encyclopedia of Type Strains, Phase IV (KMG-IV): sequencing the most valuable type-strain genomes for metagenomic binning, comparative biology and taxonomic classification.</title>
        <authorList>
            <person name="Goeker M."/>
        </authorList>
    </citation>
    <scope>NUCLEOTIDE SEQUENCE [LARGE SCALE GENOMIC DNA]</scope>
    <source>
        <strain evidence="2 3">DSM 18888</strain>
    </source>
</reference>
<name>A0ABX0X2J8_9PROT</name>
<gene>
    <name evidence="2" type="ORF">GGR96_002855</name>
</gene>
<organism evidence="2 3">
    <name type="scientific">Thalassospira tepidiphila</name>
    <dbReference type="NCBI Taxonomy" id="393657"/>
    <lineage>
        <taxon>Bacteria</taxon>
        <taxon>Pseudomonadati</taxon>
        <taxon>Pseudomonadota</taxon>
        <taxon>Alphaproteobacteria</taxon>
        <taxon>Rhodospirillales</taxon>
        <taxon>Thalassospiraceae</taxon>
        <taxon>Thalassospira</taxon>
    </lineage>
</organism>